<gene>
    <name evidence="1" type="ORF">TNIN_175321</name>
</gene>
<evidence type="ECO:0000313" key="2">
    <source>
        <dbReference type="Proteomes" id="UP000886998"/>
    </source>
</evidence>
<protein>
    <submittedName>
        <fullName evidence="1">Uncharacterized protein</fullName>
    </submittedName>
</protein>
<evidence type="ECO:0000313" key="1">
    <source>
        <dbReference type="EMBL" id="GFY61434.1"/>
    </source>
</evidence>
<reference evidence="1" key="1">
    <citation type="submission" date="2020-08" db="EMBL/GenBank/DDBJ databases">
        <title>Multicomponent nature underlies the extraordinary mechanical properties of spider dragline silk.</title>
        <authorList>
            <person name="Kono N."/>
            <person name="Nakamura H."/>
            <person name="Mori M."/>
            <person name="Yoshida Y."/>
            <person name="Ohtoshi R."/>
            <person name="Malay A.D."/>
            <person name="Moran D.A.P."/>
            <person name="Tomita M."/>
            <person name="Numata K."/>
            <person name="Arakawa K."/>
        </authorList>
    </citation>
    <scope>NUCLEOTIDE SEQUENCE</scope>
</reference>
<keyword evidence="2" id="KW-1185">Reference proteome</keyword>
<organism evidence="1 2">
    <name type="scientific">Trichonephila inaurata madagascariensis</name>
    <dbReference type="NCBI Taxonomy" id="2747483"/>
    <lineage>
        <taxon>Eukaryota</taxon>
        <taxon>Metazoa</taxon>
        <taxon>Ecdysozoa</taxon>
        <taxon>Arthropoda</taxon>
        <taxon>Chelicerata</taxon>
        <taxon>Arachnida</taxon>
        <taxon>Araneae</taxon>
        <taxon>Araneomorphae</taxon>
        <taxon>Entelegynae</taxon>
        <taxon>Araneoidea</taxon>
        <taxon>Nephilidae</taxon>
        <taxon>Trichonephila</taxon>
        <taxon>Trichonephila inaurata</taxon>
    </lineage>
</organism>
<dbReference type="Proteomes" id="UP000886998">
    <property type="component" value="Unassembled WGS sequence"/>
</dbReference>
<sequence length="141" mass="16615">METLIQKFIFGVQKAAKASIPRGRRKNNWVPCWRDHNLGELIRVRDAARHETEKNNSDEKNLIDISRKVEDEIAACKRKKWIDLCGRLYTRKDYHHWRVITTAINKIIDQLSMPLPEVDIHPKLTGRLQTYWPNNMNKQAG</sequence>
<name>A0A8X6XXJ5_9ARAC</name>
<accession>A0A8X6XXJ5</accession>
<dbReference type="OrthoDB" id="10458006at2759"/>
<dbReference type="AlphaFoldDB" id="A0A8X6XXJ5"/>
<comment type="caution">
    <text evidence="1">The sequence shown here is derived from an EMBL/GenBank/DDBJ whole genome shotgun (WGS) entry which is preliminary data.</text>
</comment>
<proteinExistence type="predicted"/>
<dbReference type="EMBL" id="BMAV01013647">
    <property type="protein sequence ID" value="GFY61434.1"/>
    <property type="molecule type" value="Genomic_DNA"/>
</dbReference>